<evidence type="ECO:0000259" key="6">
    <source>
        <dbReference type="Pfam" id="PF08281"/>
    </source>
</evidence>
<keyword evidence="8" id="KW-1185">Reference proteome</keyword>
<evidence type="ECO:0000256" key="4">
    <source>
        <dbReference type="ARBA" id="ARBA00023163"/>
    </source>
</evidence>
<organism evidence="7 8">
    <name type="scientific">Pseudogracilibacillus auburnensis</name>
    <dbReference type="NCBI Taxonomy" id="1494959"/>
    <lineage>
        <taxon>Bacteria</taxon>
        <taxon>Bacillati</taxon>
        <taxon>Bacillota</taxon>
        <taxon>Bacilli</taxon>
        <taxon>Bacillales</taxon>
        <taxon>Bacillaceae</taxon>
        <taxon>Pseudogracilibacillus</taxon>
    </lineage>
</organism>
<evidence type="ECO:0000256" key="3">
    <source>
        <dbReference type="ARBA" id="ARBA00023082"/>
    </source>
</evidence>
<gene>
    <name evidence="7" type="ORF">DFR56_115114</name>
</gene>
<evidence type="ECO:0000259" key="5">
    <source>
        <dbReference type="Pfam" id="PF04542"/>
    </source>
</evidence>
<dbReference type="InterPro" id="IPR013249">
    <property type="entry name" value="RNA_pol_sigma70_r4_t2"/>
</dbReference>
<evidence type="ECO:0000313" key="8">
    <source>
        <dbReference type="Proteomes" id="UP000247978"/>
    </source>
</evidence>
<dbReference type="InterPro" id="IPR013324">
    <property type="entry name" value="RNA_pol_sigma_r3/r4-like"/>
</dbReference>
<dbReference type="Pfam" id="PF08281">
    <property type="entry name" value="Sigma70_r4_2"/>
    <property type="match status" value="1"/>
</dbReference>
<protein>
    <submittedName>
        <fullName evidence="7">RNA polymerase sigma (SigV) subunit</fullName>
    </submittedName>
</protein>
<feature type="domain" description="RNA polymerase sigma factor 70 region 4 type 2" evidence="6">
    <location>
        <begin position="114"/>
        <end position="164"/>
    </location>
</feature>
<dbReference type="Gene3D" id="1.10.1740.10">
    <property type="match status" value="1"/>
</dbReference>
<feature type="domain" description="RNA polymerase sigma-70 region 2" evidence="5">
    <location>
        <begin position="22"/>
        <end position="88"/>
    </location>
</feature>
<dbReference type="CDD" id="cd06171">
    <property type="entry name" value="Sigma70_r4"/>
    <property type="match status" value="1"/>
</dbReference>
<comment type="caution">
    <text evidence="7">The sequence shown here is derived from an EMBL/GenBank/DDBJ whole genome shotgun (WGS) entry which is preliminary data.</text>
</comment>
<accession>A0A2V3VS16</accession>
<evidence type="ECO:0000256" key="1">
    <source>
        <dbReference type="ARBA" id="ARBA00010641"/>
    </source>
</evidence>
<reference evidence="7 8" key="1">
    <citation type="submission" date="2018-05" db="EMBL/GenBank/DDBJ databases">
        <title>Genomic Encyclopedia of Type Strains, Phase IV (KMG-IV): sequencing the most valuable type-strain genomes for metagenomic binning, comparative biology and taxonomic classification.</title>
        <authorList>
            <person name="Goeker M."/>
        </authorList>
    </citation>
    <scope>NUCLEOTIDE SEQUENCE [LARGE SCALE GENOMIC DNA]</scope>
    <source>
        <strain evidence="7 8">DSM 28556</strain>
    </source>
</reference>
<dbReference type="GO" id="GO:0003677">
    <property type="term" value="F:DNA binding"/>
    <property type="evidence" value="ECO:0007669"/>
    <property type="project" value="InterPro"/>
</dbReference>
<dbReference type="InterPro" id="IPR014284">
    <property type="entry name" value="RNA_pol_sigma-70_dom"/>
</dbReference>
<keyword evidence="4" id="KW-0804">Transcription</keyword>
<dbReference type="Gene3D" id="1.10.10.10">
    <property type="entry name" value="Winged helix-like DNA-binding domain superfamily/Winged helix DNA-binding domain"/>
    <property type="match status" value="1"/>
</dbReference>
<dbReference type="Pfam" id="PF04542">
    <property type="entry name" value="Sigma70_r2"/>
    <property type="match status" value="1"/>
</dbReference>
<dbReference type="NCBIfam" id="TIGR02937">
    <property type="entry name" value="sigma70-ECF"/>
    <property type="match status" value="1"/>
</dbReference>
<dbReference type="GO" id="GO:0016987">
    <property type="term" value="F:sigma factor activity"/>
    <property type="evidence" value="ECO:0007669"/>
    <property type="project" value="UniProtKB-KW"/>
</dbReference>
<dbReference type="SUPFAM" id="SSF88659">
    <property type="entry name" value="Sigma3 and sigma4 domains of RNA polymerase sigma factors"/>
    <property type="match status" value="1"/>
</dbReference>
<dbReference type="InterPro" id="IPR036388">
    <property type="entry name" value="WH-like_DNA-bd_sf"/>
</dbReference>
<dbReference type="AlphaFoldDB" id="A0A2V3VS16"/>
<dbReference type="PANTHER" id="PTHR43133:SF51">
    <property type="entry name" value="RNA POLYMERASE SIGMA FACTOR"/>
    <property type="match status" value="1"/>
</dbReference>
<dbReference type="Proteomes" id="UP000247978">
    <property type="component" value="Unassembled WGS sequence"/>
</dbReference>
<comment type="similarity">
    <text evidence="1">Belongs to the sigma-70 factor family. ECF subfamily.</text>
</comment>
<dbReference type="InterPro" id="IPR013325">
    <property type="entry name" value="RNA_pol_sigma_r2"/>
</dbReference>
<dbReference type="PANTHER" id="PTHR43133">
    <property type="entry name" value="RNA POLYMERASE ECF-TYPE SIGMA FACTO"/>
    <property type="match status" value="1"/>
</dbReference>
<dbReference type="SUPFAM" id="SSF88946">
    <property type="entry name" value="Sigma2 domain of RNA polymerase sigma factors"/>
    <property type="match status" value="1"/>
</dbReference>
<keyword evidence="2" id="KW-0805">Transcription regulation</keyword>
<dbReference type="RefSeq" id="WP_342353173.1">
    <property type="nucleotide sequence ID" value="NZ_JBHUHB010000001.1"/>
</dbReference>
<evidence type="ECO:0000313" key="7">
    <source>
        <dbReference type="EMBL" id="PXW83641.1"/>
    </source>
</evidence>
<dbReference type="InterPro" id="IPR007627">
    <property type="entry name" value="RNA_pol_sigma70_r2"/>
</dbReference>
<dbReference type="GO" id="GO:0006352">
    <property type="term" value="P:DNA-templated transcription initiation"/>
    <property type="evidence" value="ECO:0007669"/>
    <property type="project" value="InterPro"/>
</dbReference>
<keyword evidence="3" id="KW-0731">Sigma factor</keyword>
<evidence type="ECO:0000256" key="2">
    <source>
        <dbReference type="ARBA" id="ARBA00023015"/>
    </source>
</evidence>
<dbReference type="InterPro" id="IPR039425">
    <property type="entry name" value="RNA_pol_sigma-70-like"/>
</dbReference>
<proteinExistence type="inferred from homology"/>
<dbReference type="EMBL" id="QJJQ01000015">
    <property type="protein sequence ID" value="PXW83641.1"/>
    <property type="molecule type" value="Genomic_DNA"/>
</dbReference>
<sequence length="176" mass="20767">MIVINRLVKKAQKGDEKAYITLFQQYEADIYRMAFVYVKNQEDALEIVQETAYKSFREIKTLKNPEYFKTWLIRIAINTALSHLSKGKKVVHLRPEYAETFSTNEKDVSLQITLQDLIERLNETEKSVVLLKYYEDHTMGEIASILDMPLGTVKTTLYRSLDKLRVQMKREDMYEQ</sequence>
<name>A0A2V3VS16_9BACI</name>